<organism evidence="2 3">
    <name type="scientific">Veillonella atypica ACS-049-V-Sch6</name>
    <dbReference type="NCBI Taxonomy" id="866776"/>
    <lineage>
        <taxon>Bacteria</taxon>
        <taxon>Bacillati</taxon>
        <taxon>Bacillota</taxon>
        <taxon>Negativicutes</taxon>
        <taxon>Veillonellales</taxon>
        <taxon>Veillonellaceae</taxon>
        <taxon>Veillonella</taxon>
    </lineage>
</organism>
<evidence type="ECO:0000256" key="1">
    <source>
        <dbReference type="SAM" id="SignalP"/>
    </source>
</evidence>
<accession>E1L4K6</accession>
<sequence length="270" mass="29407">MLKKIVSLSAVAMIMATSVVCARVTNQTTEIQGEIISADIHNKNTNQWIPLNGLNGNINKIDADISANDIPEGEYDIIRYKHGEIKIRGVIRIEGDDPAYNGIYTTRLGHLSNDRPVFVASGDPAAAEFFILDKGNEPNFDAAMRNLNGPNGVGGYKDGSDYYDMSKINLNITSDSNGNHVASTGNIDIIFDKSGLWFGSGWIDGTDNRYTPWVNKTFVPDTVTPGQPQTATLNDDGDIITFTDSPDGDPTKRTIMTNMIETPEMTLAGQ</sequence>
<name>E1L4K6_9FIRM</name>
<dbReference type="Proteomes" id="UP000004211">
    <property type="component" value="Unassembled WGS sequence"/>
</dbReference>
<keyword evidence="1" id="KW-0732">Signal</keyword>
<gene>
    <name evidence="2" type="ORF">HMPREF9321_0769</name>
</gene>
<reference evidence="2 3" key="1">
    <citation type="submission" date="2010-08" db="EMBL/GenBank/DDBJ databases">
        <authorList>
            <person name="Durkin A.S."/>
            <person name="Madupu R."/>
            <person name="Torralba M."/>
            <person name="Gillis M."/>
            <person name="Methe B."/>
            <person name="Sutton G."/>
            <person name="Nelson K.E."/>
        </authorList>
    </citation>
    <scope>NUCLEOTIDE SEQUENCE [LARGE SCALE GENOMIC DNA]</scope>
    <source>
        <strain evidence="2 3">ACS-049-V-Sch6</strain>
    </source>
</reference>
<protein>
    <submittedName>
        <fullName evidence="2">Uncharacterized protein</fullName>
    </submittedName>
</protein>
<comment type="caution">
    <text evidence="2">The sequence shown here is derived from an EMBL/GenBank/DDBJ whole genome shotgun (WGS) entry which is preliminary data.</text>
</comment>
<feature type="signal peptide" evidence="1">
    <location>
        <begin position="1"/>
        <end position="22"/>
    </location>
</feature>
<evidence type="ECO:0000313" key="2">
    <source>
        <dbReference type="EMBL" id="EFL56700.1"/>
    </source>
</evidence>
<feature type="chain" id="PRO_5003148707" evidence="1">
    <location>
        <begin position="23"/>
        <end position="270"/>
    </location>
</feature>
<dbReference type="RefSeq" id="WP_005375911.1">
    <property type="nucleotide sequence ID" value="NZ_AEDR01000016.1"/>
</dbReference>
<evidence type="ECO:0000313" key="3">
    <source>
        <dbReference type="Proteomes" id="UP000004211"/>
    </source>
</evidence>
<dbReference type="AlphaFoldDB" id="E1L4K6"/>
<proteinExistence type="predicted"/>
<dbReference type="EMBL" id="AEDR01000016">
    <property type="protein sequence ID" value="EFL56700.1"/>
    <property type="molecule type" value="Genomic_DNA"/>
</dbReference>